<comment type="caution">
    <text evidence="2">The sequence shown here is derived from an EMBL/GenBank/DDBJ whole genome shotgun (WGS) entry which is preliminary data.</text>
</comment>
<dbReference type="Proteomes" id="UP001476282">
    <property type="component" value="Unassembled WGS sequence"/>
</dbReference>
<dbReference type="Pfam" id="PF04238">
    <property type="entry name" value="DUF420"/>
    <property type="match status" value="1"/>
</dbReference>
<feature type="transmembrane region" description="Helical" evidence="1">
    <location>
        <begin position="163"/>
        <end position="182"/>
    </location>
</feature>
<organism evidence="2 3">
    <name type="scientific">Haloferula sargassicola</name>
    <dbReference type="NCBI Taxonomy" id="490096"/>
    <lineage>
        <taxon>Bacteria</taxon>
        <taxon>Pseudomonadati</taxon>
        <taxon>Verrucomicrobiota</taxon>
        <taxon>Verrucomicrobiia</taxon>
        <taxon>Verrucomicrobiales</taxon>
        <taxon>Verrucomicrobiaceae</taxon>
        <taxon>Haloferula</taxon>
    </lineage>
</organism>
<dbReference type="InterPro" id="IPR007352">
    <property type="entry name" value="DUF420"/>
</dbReference>
<protein>
    <recommendedName>
        <fullName evidence="4">DUF420 domain-containing protein</fullName>
    </recommendedName>
</protein>
<sequence length="186" mass="20666">MSERAEWLGRPADEALASKLKVAAWIVSAVVLLLVAAMQRIRLDLPEGWNTGFLPPFHAAVNALAGLVLVVALGFIRRGRVAAHRAAMLVAVGLSVLFLLSYVAYHMTNDPTRYGGQGLMRGVYFFLLITHIVTAAVSFPPILFTLIAALTNRFQAHRRLARWVFPLWLYVAVTGPVCYLMLRPYY</sequence>
<keyword evidence="1" id="KW-1133">Transmembrane helix</keyword>
<dbReference type="RefSeq" id="WP_353568528.1">
    <property type="nucleotide sequence ID" value="NZ_BAABRI010000025.1"/>
</dbReference>
<keyword evidence="1" id="KW-0812">Transmembrane</keyword>
<feature type="transmembrane region" description="Helical" evidence="1">
    <location>
        <begin position="88"/>
        <end position="105"/>
    </location>
</feature>
<evidence type="ECO:0008006" key="4">
    <source>
        <dbReference type="Google" id="ProtNLM"/>
    </source>
</evidence>
<evidence type="ECO:0000313" key="3">
    <source>
        <dbReference type="Proteomes" id="UP001476282"/>
    </source>
</evidence>
<dbReference type="PANTHER" id="PTHR37692:SF1">
    <property type="entry name" value="DUF420 DOMAIN-CONTAINING PROTEIN"/>
    <property type="match status" value="1"/>
</dbReference>
<keyword evidence="3" id="KW-1185">Reference proteome</keyword>
<keyword evidence="1" id="KW-0472">Membrane</keyword>
<reference evidence="2 3" key="1">
    <citation type="submission" date="2024-02" db="EMBL/GenBank/DDBJ databases">
        <title>Haloferula sargassicola NBRC 104335.</title>
        <authorList>
            <person name="Ichikawa N."/>
            <person name="Katano-Makiyama Y."/>
            <person name="Hidaka K."/>
        </authorList>
    </citation>
    <scope>NUCLEOTIDE SEQUENCE [LARGE SCALE GENOMIC DNA]</scope>
    <source>
        <strain evidence="2 3">NBRC 104335</strain>
    </source>
</reference>
<dbReference type="PANTHER" id="PTHR37692">
    <property type="entry name" value="HYPOTHETICAL MEMBRANE SPANNING PROTEIN"/>
    <property type="match status" value="1"/>
</dbReference>
<proteinExistence type="predicted"/>
<accession>A0ABP9UUN5</accession>
<name>A0ABP9UUN5_9BACT</name>
<feature type="transmembrane region" description="Helical" evidence="1">
    <location>
        <begin position="125"/>
        <end position="151"/>
    </location>
</feature>
<gene>
    <name evidence="2" type="ORF">Hsar01_03675</name>
</gene>
<dbReference type="EMBL" id="BAABRI010000025">
    <property type="protein sequence ID" value="GAA5484431.1"/>
    <property type="molecule type" value="Genomic_DNA"/>
</dbReference>
<feature type="transmembrane region" description="Helical" evidence="1">
    <location>
        <begin position="20"/>
        <end position="37"/>
    </location>
</feature>
<evidence type="ECO:0000313" key="2">
    <source>
        <dbReference type="EMBL" id="GAA5484431.1"/>
    </source>
</evidence>
<feature type="transmembrane region" description="Helical" evidence="1">
    <location>
        <begin position="57"/>
        <end position="76"/>
    </location>
</feature>
<evidence type="ECO:0000256" key="1">
    <source>
        <dbReference type="SAM" id="Phobius"/>
    </source>
</evidence>